<dbReference type="GO" id="GO:0016702">
    <property type="term" value="F:oxidoreductase activity, acting on single donors with incorporation of molecular oxygen, incorporation of two atoms of oxygen"/>
    <property type="evidence" value="ECO:0007669"/>
    <property type="project" value="InterPro"/>
</dbReference>
<name>A0A915E9D6_9BILA</name>
<sequence length="172" mass="19571">MCMELWDHQPKRKRIDRLIKVNVKDKSTSTWQMDNTEQYCTEPVFVSRPGSTEEDDASFLMLTYSTSSLPKSSCVEVKIDWEKAAYCNSTEQTDCTFKLVTGLTNTNCTETSLGITADQEDELFAQFTQAFEQEQEYDALGPDPSASVVKQLVGRCGNYALRLKKLNMEYVN</sequence>
<keyword evidence="4" id="KW-0408">Iron</keyword>
<evidence type="ECO:0000313" key="5">
    <source>
        <dbReference type="Proteomes" id="UP000887574"/>
    </source>
</evidence>
<protein>
    <submittedName>
        <fullName evidence="6">Uncharacterized protein</fullName>
    </submittedName>
</protein>
<dbReference type="WBParaSite" id="jg3456">
    <property type="protein sequence ID" value="jg3456"/>
    <property type="gene ID" value="jg3456"/>
</dbReference>
<evidence type="ECO:0000256" key="2">
    <source>
        <dbReference type="ARBA" id="ARBA00006787"/>
    </source>
</evidence>
<dbReference type="Pfam" id="PF03055">
    <property type="entry name" value="RPE65"/>
    <property type="match status" value="1"/>
</dbReference>
<evidence type="ECO:0000256" key="4">
    <source>
        <dbReference type="ARBA" id="ARBA00023004"/>
    </source>
</evidence>
<reference evidence="6" key="1">
    <citation type="submission" date="2022-11" db="UniProtKB">
        <authorList>
            <consortium name="WormBaseParasite"/>
        </authorList>
    </citation>
    <scope>IDENTIFICATION</scope>
</reference>
<organism evidence="5 6">
    <name type="scientific">Ditylenchus dipsaci</name>
    <dbReference type="NCBI Taxonomy" id="166011"/>
    <lineage>
        <taxon>Eukaryota</taxon>
        <taxon>Metazoa</taxon>
        <taxon>Ecdysozoa</taxon>
        <taxon>Nematoda</taxon>
        <taxon>Chromadorea</taxon>
        <taxon>Rhabditida</taxon>
        <taxon>Tylenchina</taxon>
        <taxon>Tylenchomorpha</taxon>
        <taxon>Sphaerularioidea</taxon>
        <taxon>Anguinidae</taxon>
        <taxon>Anguininae</taxon>
        <taxon>Ditylenchus</taxon>
    </lineage>
</organism>
<proteinExistence type="inferred from homology"/>
<dbReference type="GO" id="GO:0046872">
    <property type="term" value="F:metal ion binding"/>
    <property type="evidence" value="ECO:0007669"/>
    <property type="project" value="UniProtKB-KW"/>
</dbReference>
<dbReference type="Proteomes" id="UP000887574">
    <property type="component" value="Unplaced"/>
</dbReference>
<evidence type="ECO:0000313" key="6">
    <source>
        <dbReference type="WBParaSite" id="jg3456"/>
    </source>
</evidence>
<accession>A0A915E9D6</accession>
<dbReference type="InterPro" id="IPR004294">
    <property type="entry name" value="Carotenoid_Oase"/>
</dbReference>
<keyword evidence="3" id="KW-0479">Metal-binding</keyword>
<keyword evidence="5" id="KW-1185">Reference proteome</keyword>
<evidence type="ECO:0000256" key="1">
    <source>
        <dbReference type="ARBA" id="ARBA00001954"/>
    </source>
</evidence>
<comment type="cofactor">
    <cofactor evidence="1">
        <name>Fe(2+)</name>
        <dbReference type="ChEBI" id="CHEBI:29033"/>
    </cofactor>
</comment>
<evidence type="ECO:0000256" key="3">
    <source>
        <dbReference type="ARBA" id="ARBA00022723"/>
    </source>
</evidence>
<dbReference type="AlphaFoldDB" id="A0A915E9D6"/>
<comment type="similarity">
    <text evidence="2">Belongs to the carotenoid oxygenase family.</text>
</comment>